<evidence type="ECO:0000256" key="8">
    <source>
        <dbReference type="ARBA" id="ARBA00023136"/>
    </source>
</evidence>
<evidence type="ECO:0000256" key="10">
    <source>
        <dbReference type="RuleBase" id="RU363130"/>
    </source>
</evidence>
<feature type="region of interest" description="Disordered" evidence="11">
    <location>
        <begin position="1"/>
        <end position="99"/>
    </location>
</feature>
<keyword evidence="4 10" id="KW-0479">Metal-binding</keyword>
<evidence type="ECO:0000256" key="3">
    <source>
        <dbReference type="ARBA" id="ARBA00022617"/>
    </source>
</evidence>
<dbReference type="EMBL" id="JAPUFD010000002">
    <property type="protein sequence ID" value="MDI1486050.1"/>
    <property type="molecule type" value="Genomic_DNA"/>
</dbReference>
<reference evidence="12" key="1">
    <citation type="journal article" date="2023" name="Genome Biol. Evol.">
        <title>First Whole Genome Sequence and Flow Cytometry Genome Size Data for the Lichen-Forming Fungus Ramalina farinacea (Ascomycota).</title>
        <authorList>
            <person name="Llewellyn T."/>
            <person name="Mian S."/>
            <person name="Hill R."/>
            <person name="Leitch I.J."/>
            <person name="Gaya E."/>
        </authorList>
    </citation>
    <scope>NUCLEOTIDE SEQUENCE</scope>
    <source>
        <strain evidence="12">LIQ254RAFAR</strain>
    </source>
</reference>
<keyword evidence="9 10" id="KW-0456">Lyase</keyword>
<dbReference type="InterPro" id="IPR000511">
    <property type="entry name" value="Holocyt_c/c1_synthase"/>
</dbReference>
<gene>
    <name evidence="12" type="primary">CYC3</name>
    <name evidence="12" type="ORF">OHK93_004240</name>
</gene>
<evidence type="ECO:0000256" key="2">
    <source>
        <dbReference type="ARBA" id="ARBA00007255"/>
    </source>
</evidence>
<proteinExistence type="inferred from homology"/>
<dbReference type="GO" id="GO:0046872">
    <property type="term" value="F:metal ion binding"/>
    <property type="evidence" value="ECO:0007669"/>
    <property type="project" value="UniProtKB-KW"/>
</dbReference>
<dbReference type="PROSITE" id="PS00821">
    <property type="entry name" value="CYTO_HEME_LYASE_1"/>
    <property type="match status" value="1"/>
</dbReference>
<evidence type="ECO:0000256" key="4">
    <source>
        <dbReference type="ARBA" id="ARBA00022723"/>
    </source>
</evidence>
<keyword evidence="6 10" id="KW-0408">Iron</keyword>
<evidence type="ECO:0000256" key="5">
    <source>
        <dbReference type="ARBA" id="ARBA00022792"/>
    </source>
</evidence>
<keyword evidence="13" id="KW-1185">Reference proteome</keyword>
<feature type="compositionally biased region" description="Polar residues" evidence="11">
    <location>
        <begin position="50"/>
        <end position="99"/>
    </location>
</feature>
<dbReference type="PANTHER" id="PTHR12743:SF3">
    <property type="entry name" value="HOLOCYTOCHROME-C SYNTHASE"/>
    <property type="match status" value="1"/>
</dbReference>
<comment type="subcellular location">
    <subcellularLocation>
        <location evidence="1 10">Mitochondrion inner membrane</location>
    </subcellularLocation>
</comment>
<evidence type="ECO:0000313" key="13">
    <source>
        <dbReference type="Proteomes" id="UP001161017"/>
    </source>
</evidence>
<dbReference type="GO" id="GO:0005743">
    <property type="term" value="C:mitochondrial inner membrane"/>
    <property type="evidence" value="ECO:0007669"/>
    <property type="project" value="UniProtKB-SubCell"/>
</dbReference>
<comment type="similarity">
    <text evidence="2 10">Belongs to the cytochrome c-type heme lyase family.</text>
</comment>
<name>A0AA43QKM2_9LECA</name>
<keyword evidence="7 10" id="KW-0496">Mitochondrion</keyword>
<feature type="compositionally biased region" description="Low complexity" evidence="11">
    <location>
        <begin position="16"/>
        <end position="46"/>
    </location>
</feature>
<organism evidence="12 13">
    <name type="scientific">Ramalina farinacea</name>
    <dbReference type="NCBI Taxonomy" id="258253"/>
    <lineage>
        <taxon>Eukaryota</taxon>
        <taxon>Fungi</taxon>
        <taxon>Dikarya</taxon>
        <taxon>Ascomycota</taxon>
        <taxon>Pezizomycotina</taxon>
        <taxon>Lecanoromycetes</taxon>
        <taxon>OSLEUM clade</taxon>
        <taxon>Lecanoromycetidae</taxon>
        <taxon>Lecanorales</taxon>
        <taxon>Lecanorineae</taxon>
        <taxon>Ramalinaceae</taxon>
        <taxon>Ramalina</taxon>
    </lineage>
</organism>
<keyword evidence="3 10" id="KW-0349">Heme</keyword>
<evidence type="ECO:0000313" key="12">
    <source>
        <dbReference type="EMBL" id="MDI1486050.1"/>
    </source>
</evidence>
<comment type="function">
    <text evidence="10">Lyase that catalyzes the covalent linking of the heme group to the cytochrome C apoprotein to produce the mature functional cytochrome.</text>
</comment>
<protein>
    <recommendedName>
        <fullName evidence="10">Holocytochrome c-type synthase</fullName>
        <ecNumber evidence="10">4.4.1.17</ecNumber>
    </recommendedName>
</protein>
<sequence>MPPIDGSPPPSCPMHAPSSASPFPPQSSTQPPKDASSCPVASPSSAKFPTPSTLSKLNPLNYMPTLSQDRSSHQKYSLPTDRTTSSIPRGDTNANWEYPSPQQMYNAMLRKGYDDTPEDAVESMVEVHNFLNEGAWNEIEAWEARFSRGLSEGWQACRRGEIGWEEMVAQGELRGSEGSAPKLLRFMGRPGDMTPKARMWEWAGRLYPEKFGNEPPFDRHDWFVQRTTPLGEKREVRYVIDYYSAPPEPTGEPVFYLDVRPAIDTPTAACERMIRWGGDVWYRAAGSGVREQIKADKAKEKAKS</sequence>
<dbReference type="AlphaFoldDB" id="A0AA43QKM2"/>
<dbReference type="EC" id="4.4.1.17" evidence="10"/>
<feature type="compositionally biased region" description="Pro residues" evidence="11">
    <location>
        <begin position="1"/>
        <end position="12"/>
    </location>
</feature>
<dbReference type="Pfam" id="PF01265">
    <property type="entry name" value="Cyto_heme_lyase"/>
    <property type="match status" value="1"/>
</dbReference>
<dbReference type="GO" id="GO:0004408">
    <property type="term" value="F:holocytochrome-c synthase activity"/>
    <property type="evidence" value="ECO:0007669"/>
    <property type="project" value="UniProtKB-EC"/>
</dbReference>
<comment type="caution">
    <text evidence="12">The sequence shown here is derived from an EMBL/GenBank/DDBJ whole genome shotgun (WGS) entry which is preliminary data.</text>
</comment>
<dbReference type="PROSITE" id="PS00822">
    <property type="entry name" value="CYTO_HEME_LYASE_2"/>
    <property type="match status" value="1"/>
</dbReference>
<keyword evidence="5 10" id="KW-0999">Mitochondrion inner membrane</keyword>
<evidence type="ECO:0000256" key="1">
    <source>
        <dbReference type="ARBA" id="ARBA00004273"/>
    </source>
</evidence>
<dbReference type="Proteomes" id="UP001161017">
    <property type="component" value="Unassembled WGS sequence"/>
</dbReference>
<comment type="catalytic activity">
    <reaction evidence="10">
        <text>holo-[cytochrome c] = apo-[cytochrome c] + heme b</text>
        <dbReference type="Rhea" id="RHEA:22648"/>
        <dbReference type="Rhea" id="RHEA-COMP:10725"/>
        <dbReference type="Rhea" id="RHEA-COMP:10726"/>
        <dbReference type="ChEBI" id="CHEBI:29950"/>
        <dbReference type="ChEBI" id="CHEBI:60344"/>
        <dbReference type="ChEBI" id="CHEBI:83739"/>
        <dbReference type="EC" id="4.4.1.17"/>
    </reaction>
</comment>
<evidence type="ECO:0000256" key="7">
    <source>
        <dbReference type="ARBA" id="ARBA00023128"/>
    </source>
</evidence>
<dbReference type="PANTHER" id="PTHR12743">
    <property type="entry name" value="CYTOCHROME C1 HEME LYASE"/>
    <property type="match status" value="1"/>
</dbReference>
<evidence type="ECO:0000256" key="9">
    <source>
        <dbReference type="ARBA" id="ARBA00023239"/>
    </source>
</evidence>
<evidence type="ECO:0000256" key="6">
    <source>
        <dbReference type="ARBA" id="ARBA00023004"/>
    </source>
</evidence>
<keyword evidence="8 10" id="KW-0472">Membrane</keyword>
<evidence type="ECO:0000256" key="11">
    <source>
        <dbReference type="SAM" id="MobiDB-lite"/>
    </source>
</evidence>
<accession>A0AA43QKM2</accession>